<name>A0A6N4Q7I5_9LEPT</name>
<comment type="caution">
    <text evidence="1">The sequence shown here is derived from an EMBL/GenBank/DDBJ whole genome shotgun (WGS) entry which is preliminary data.</text>
</comment>
<reference evidence="1" key="1">
    <citation type="journal article" date="2019" name="PLoS Negl. Trop. Dis.">
        <title>Revisiting the worldwide diversity of Leptospira species in the environment.</title>
        <authorList>
            <person name="Vincent A.T."/>
            <person name="Schiettekatte O."/>
            <person name="Bourhy P."/>
            <person name="Veyrier F.J."/>
            <person name="Picardeau M."/>
        </authorList>
    </citation>
    <scope>NUCLEOTIDE SEQUENCE [LARGE SCALE GENOMIC DNA]</scope>
    <source>
        <strain evidence="1">201800293</strain>
    </source>
</reference>
<dbReference type="AlphaFoldDB" id="A0A6N4Q7I5"/>
<organism evidence="1 2">
    <name type="scientific">Leptospira kanakyensis</name>
    <dbReference type="NCBI Taxonomy" id="2484968"/>
    <lineage>
        <taxon>Bacteria</taxon>
        <taxon>Pseudomonadati</taxon>
        <taxon>Spirochaetota</taxon>
        <taxon>Spirochaetia</taxon>
        <taxon>Leptospirales</taxon>
        <taxon>Leptospiraceae</taxon>
        <taxon>Leptospira</taxon>
    </lineage>
</organism>
<gene>
    <name evidence="1" type="ORF">EHQ18_08250</name>
</gene>
<dbReference type="Proteomes" id="UP000297239">
    <property type="component" value="Unassembled WGS sequence"/>
</dbReference>
<dbReference type="EMBL" id="RQFF01000017">
    <property type="protein sequence ID" value="TGK71503.1"/>
    <property type="molecule type" value="Genomic_DNA"/>
</dbReference>
<accession>A0A6N4Q7I5</accession>
<proteinExistence type="predicted"/>
<sequence>MEEEIQYNDVDSKITKYISSSEIILLPNNWNQDGEDEFIYSENTVTIRKLLKNNNIPVSIFSFKPDSQITNNRNIDWVAPTMFISASFLSSNSDAVSISLSIIANYLTDYFKGNKSNPNVKIRIYFEKPNGQTKEATYSGPASGLDKFQESIKEFSKLK</sequence>
<evidence type="ECO:0000313" key="2">
    <source>
        <dbReference type="Proteomes" id="UP000297239"/>
    </source>
</evidence>
<protein>
    <submittedName>
        <fullName evidence="1">Uncharacterized protein</fullName>
    </submittedName>
</protein>
<evidence type="ECO:0000313" key="1">
    <source>
        <dbReference type="EMBL" id="TGK71503.1"/>
    </source>
</evidence>
<keyword evidence="2" id="KW-1185">Reference proteome</keyword>
<dbReference type="OrthoDB" id="1376147at2"/>
<dbReference type="RefSeq" id="WP_135637393.1">
    <property type="nucleotide sequence ID" value="NZ_RQFE01000032.1"/>
</dbReference>